<dbReference type="OrthoDB" id="3676375at2759"/>
<dbReference type="EMBL" id="NQIK02000002">
    <property type="protein sequence ID" value="KAF7574697.1"/>
    <property type="molecule type" value="Genomic_DNA"/>
</dbReference>
<sequence>MVPPSQPMSSPSSHAFASSSGTAEQSHRYTRTVSGFGDRLADARNQSDSVSAAAMGPSFSNAYAPPINMQPYPSALAVPNNTKITSPVLRAVTPGSEAKDRLLLLGPLRIIRSAGKRLSEQDQALLNIFLDSYMADNLHTVVERDICLPNVVYKIRIPMTDSNWKKYNEILAVFGFANAVHEMLAPGARSFDQYSYAIDETVDWAHAQAWAIMVTRLKGVDTERLAGEIIKLWADKQTGQ</sequence>
<reference evidence="3" key="3">
    <citation type="journal article" date="2022" name="bioRxiv">
        <title>A global pangenome for the wheat fungal pathogen Pyrenophora tritici-repentis and prediction of effector protein structural homology.</title>
        <authorList>
            <person name="Moolhuijzen P."/>
            <person name="See P.T."/>
            <person name="Shi G."/>
            <person name="Powell H.R."/>
            <person name="Cockram J."/>
            <person name="Jorgensen L.N."/>
            <person name="Benslimane H."/>
            <person name="Strelkov S.E."/>
            <person name="Turner J."/>
            <person name="Liu Z."/>
            <person name="Moffat C.S."/>
        </authorList>
    </citation>
    <scope>NUCLEOTIDE SEQUENCE</scope>
    <source>
        <strain evidence="3">86-124</strain>
    </source>
</reference>
<reference evidence="5" key="4">
    <citation type="journal article" date="2022" name="Microb. Genom.">
        <title>A global pangenome for the wheat fungal pathogen Pyrenophora tritici-repentis and prediction of effector protein structural homology.</title>
        <authorList>
            <person name="Moolhuijzen P.M."/>
            <person name="See P.T."/>
            <person name="Shi G."/>
            <person name="Powell H.R."/>
            <person name="Cockram J."/>
            <person name="Jorgensen L.N."/>
            <person name="Benslimane H."/>
            <person name="Strelkov S.E."/>
            <person name="Turner J."/>
            <person name="Liu Z."/>
            <person name="Moffat C.S."/>
        </authorList>
    </citation>
    <scope>NUCLEOTIDE SEQUENCE [LARGE SCALE GENOMIC DNA]</scope>
</reference>
<proteinExistence type="predicted"/>
<evidence type="ECO:0000313" key="3">
    <source>
        <dbReference type="EMBL" id="KAI1518767.1"/>
    </source>
</evidence>
<feature type="region of interest" description="Disordered" evidence="1">
    <location>
        <begin position="1"/>
        <end position="30"/>
    </location>
</feature>
<name>A0A2W1DZ51_9PLEO</name>
<dbReference type="EMBL" id="NRDI02000002">
    <property type="protein sequence ID" value="KAI1518767.1"/>
    <property type="molecule type" value="Genomic_DNA"/>
</dbReference>
<protein>
    <submittedName>
        <fullName evidence="2">Uncharacterized protein</fullName>
    </submittedName>
</protein>
<accession>A0A2W1DZ51</accession>
<gene>
    <name evidence="3" type="ORF">Ptr86124_001895</name>
    <name evidence="2" type="ORF">PtrM4_063210</name>
</gene>
<feature type="compositionally biased region" description="Low complexity" evidence="1">
    <location>
        <begin position="7"/>
        <end position="20"/>
    </location>
</feature>
<dbReference type="Proteomes" id="UP000249757">
    <property type="component" value="Unassembled WGS sequence"/>
</dbReference>
<evidence type="ECO:0000313" key="4">
    <source>
        <dbReference type="Proteomes" id="UP000245464"/>
    </source>
</evidence>
<organism evidence="2 4">
    <name type="scientific">Pyrenophora tritici-repentis</name>
    <dbReference type="NCBI Taxonomy" id="45151"/>
    <lineage>
        <taxon>Eukaryota</taxon>
        <taxon>Fungi</taxon>
        <taxon>Dikarya</taxon>
        <taxon>Ascomycota</taxon>
        <taxon>Pezizomycotina</taxon>
        <taxon>Dothideomycetes</taxon>
        <taxon>Pleosporomycetidae</taxon>
        <taxon>Pleosporales</taxon>
        <taxon>Pleosporineae</taxon>
        <taxon>Pleosporaceae</taxon>
        <taxon>Pyrenophora</taxon>
    </lineage>
</organism>
<dbReference type="Proteomes" id="UP000245464">
    <property type="component" value="Chromosome 2"/>
</dbReference>
<evidence type="ECO:0000313" key="5">
    <source>
        <dbReference type="Proteomes" id="UP000249757"/>
    </source>
</evidence>
<reference evidence="2 4" key="1">
    <citation type="journal article" date="2018" name="BMC Genomics">
        <title>Comparative genomics of the wheat fungal pathogen Pyrenophora tritici-repentis reveals chromosomal variations and genome plasticity.</title>
        <authorList>
            <person name="Moolhuijzen P."/>
            <person name="See P.T."/>
            <person name="Hane J.K."/>
            <person name="Shi G."/>
            <person name="Liu Z."/>
            <person name="Oliver R.P."/>
            <person name="Moffat C.S."/>
        </authorList>
    </citation>
    <scope>NUCLEOTIDE SEQUENCE [LARGE SCALE GENOMIC DNA]</scope>
    <source>
        <strain evidence="2">M4</strain>
    </source>
</reference>
<dbReference type="AlphaFoldDB" id="A0A2W1DZ51"/>
<keyword evidence="5" id="KW-1185">Reference proteome</keyword>
<comment type="caution">
    <text evidence="2">The sequence shown here is derived from an EMBL/GenBank/DDBJ whole genome shotgun (WGS) entry which is preliminary data.</text>
</comment>
<reference evidence="3" key="2">
    <citation type="submission" date="2021-05" db="EMBL/GenBank/DDBJ databases">
        <authorList>
            <person name="Moolhuijzen P.M."/>
            <person name="Moffat C.S."/>
        </authorList>
    </citation>
    <scope>NUCLEOTIDE SEQUENCE</scope>
    <source>
        <strain evidence="3">86-124</strain>
    </source>
</reference>
<evidence type="ECO:0000256" key="1">
    <source>
        <dbReference type="SAM" id="MobiDB-lite"/>
    </source>
</evidence>
<evidence type="ECO:0000313" key="2">
    <source>
        <dbReference type="EMBL" id="KAF7574697.1"/>
    </source>
</evidence>